<comment type="caution">
    <text evidence="2">The sequence shown here is derived from an EMBL/GenBank/DDBJ whole genome shotgun (WGS) entry which is preliminary data.</text>
</comment>
<proteinExistence type="predicted"/>
<sequence>MVVKVIRSNDPPYSILCPLSSWLVSRGRVGARAWDVIEEYFAGCRMIIENARDFVIPSCQVNVPQNRRPGKGFMHIQHEGSPSLGSDPPVAEKGLKGRGRERVTSD</sequence>
<feature type="compositionally biased region" description="Basic and acidic residues" evidence="1">
    <location>
        <begin position="93"/>
        <end position="106"/>
    </location>
</feature>
<reference evidence="2 3" key="1">
    <citation type="journal article" date="2021" name="J. Hered.">
        <title>A chromosome-level genome assembly of the parasitoid wasp, Cotesia glomerata (Hymenoptera: Braconidae).</title>
        <authorList>
            <person name="Pinto B.J."/>
            <person name="Weis J.J."/>
            <person name="Gamble T."/>
            <person name="Ode P.J."/>
            <person name="Paul R."/>
            <person name="Zaspel J.M."/>
        </authorList>
    </citation>
    <scope>NUCLEOTIDE SEQUENCE [LARGE SCALE GENOMIC DNA]</scope>
    <source>
        <strain evidence="2">CgM1</strain>
    </source>
</reference>
<dbReference type="Proteomes" id="UP000826195">
    <property type="component" value="Unassembled WGS sequence"/>
</dbReference>
<evidence type="ECO:0000313" key="3">
    <source>
        <dbReference type="Proteomes" id="UP000826195"/>
    </source>
</evidence>
<organism evidence="2 3">
    <name type="scientific">Cotesia glomerata</name>
    <name type="common">Lepidopteran parasitic wasp</name>
    <name type="synonym">Apanteles glomeratus</name>
    <dbReference type="NCBI Taxonomy" id="32391"/>
    <lineage>
        <taxon>Eukaryota</taxon>
        <taxon>Metazoa</taxon>
        <taxon>Ecdysozoa</taxon>
        <taxon>Arthropoda</taxon>
        <taxon>Hexapoda</taxon>
        <taxon>Insecta</taxon>
        <taxon>Pterygota</taxon>
        <taxon>Neoptera</taxon>
        <taxon>Endopterygota</taxon>
        <taxon>Hymenoptera</taxon>
        <taxon>Apocrita</taxon>
        <taxon>Ichneumonoidea</taxon>
        <taxon>Braconidae</taxon>
        <taxon>Microgastrinae</taxon>
        <taxon>Cotesia</taxon>
    </lineage>
</organism>
<accession>A0AAV7IN16</accession>
<protein>
    <submittedName>
        <fullName evidence="2">Uncharacterized protein</fullName>
    </submittedName>
</protein>
<evidence type="ECO:0000256" key="1">
    <source>
        <dbReference type="SAM" id="MobiDB-lite"/>
    </source>
</evidence>
<feature type="region of interest" description="Disordered" evidence="1">
    <location>
        <begin position="69"/>
        <end position="106"/>
    </location>
</feature>
<gene>
    <name evidence="2" type="ORF">KQX54_016064</name>
</gene>
<name>A0AAV7IN16_COTGL</name>
<evidence type="ECO:0000313" key="2">
    <source>
        <dbReference type="EMBL" id="KAH0555209.1"/>
    </source>
</evidence>
<dbReference type="AlphaFoldDB" id="A0AAV7IN16"/>
<keyword evidence="3" id="KW-1185">Reference proteome</keyword>
<dbReference type="EMBL" id="JAHXZJ010001119">
    <property type="protein sequence ID" value="KAH0555209.1"/>
    <property type="molecule type" value="Genomic_DNA"/>
</dbReference>